<accession>A0AAN9GNG9</accession>
<sequence>MTRQWNTSETWGILNDTSTIALQTLFSNVTELSTSAPNHLQNSLQDEDDDDPFLLSDDMVEVSKNVQMVIRYIIVVFAIPLTICNVVVFLQKSMRSSTSIYVVFLSFAQLIFIVCNIIVNIVSELVANPFTKIEFCMYYIYVSIYVGIVAKRGSYVVMCLLSLERLYAVVKPLHIKEFFLSKFPVLCICLAYALSALWHLYIPLRTTVEEAFHPVIGVYCKFQRTELYLKTTAVNDFFSLSAKIVLSYGALFGQMVLNLLTIWALKRHNVKSNMVKSTASDDSKKQRERQLTVTILAATISYVTLSFLSVLLSILSTVYPTFYEAGKHRNIYSILIDLSFNLNILSMAIDFLCFFSMSANYRKTLLQMLPCKTCCAARNAKAVVVETEQKTEFSDTQTR</sequence>
<dbReference type="PANTHER" id="PTHR46641">
    <property type="entry name" value="FMRFAMIDE RECEPTOR-RELATED"/>
    <property type="match status" value="1"/>
</dbReference>
<evidence type="ECO:0000313" key="7">
    <source>
        <dbReference type="EMBL" id="KAK7114331.1"/>
    </source>
</evidence>
<proteinExistence type="predicted"/>
<gene>
    <name evidence="7" type="ORF">V1264_000407</name>
</gene>
<dbReference type="AlphaFoldDB" id="A0AAN9GNG9"/>
<evidence type="ECO:0000259" key="6">
    <source>
        <dbReference type="PROSITE" id="PS50262"/>
    </source>
</evidence>
<organism evidence="7 8">
    <name type="scientific">Littorina saxatilis</name>
    <dbReference type="NCBI Taxonomy" id="31220"/>
    <lineage>
        <taxon>Eukaryota</taxon>
        <taxon>Metazoa</taxon>
        <taxon>Spiralia</taxon>
        <taxon>Lophotrochozoa</taxon>
        <taxon>Mollusca</taxon>
        <taxon>Gastropoda</taxon>
        <taxon>Caenogastropoda</taxon>
        <taxon>Littorinimorpha</taxon>
        <taxon>Littorinoidea</taxon>
        <taxon>Littorinidae</taxon>
        <taxon>Littorina</taxon>
    </lineage>
</organism>
<dbReference type="EMBL" id="JBAMIC010000001">
    <property type="protein sequence ID" value="KAK7114331.1"/>
    <property type="molecule type" value="Genomic_DNA"/>
</dbReference>
<keyword evidence="4 5" id="KW-0472">Membrane</keyword>
<dbReference type="Gene3D" id="1.20.1070.10">
    <property type="entry name" value="Rhodopsin 7-helix transmembrane proteins"/>
    <property type="match status" value="1"/>
</dbReference>
<feature type="transmembrane region" description="Helical" evidence="5">
    <location>
        <begin position="245"/>
        <end position="265"/>
    </location>
</feature>
<feature type="transmembrane region" description="Helical" evidence="5">
    <location>
        <begin position="183"/>
        <end position="202"/>
    </location>
</feature>
<comment type="caution">
    <text evidence="7">The sequence shown here is derived from an EMBL/GenBank/DDBJ whole genome shotgun (WGS) entry which is preliminary data.</text>
</comment>
<feature type="transmembrane region" description="Helical" evidence="5">
    <location>
        <begin position="100"/>
        <end position="119"/>
    </location>
</feature>
<evidence type="ECO:0000256" key="2">
    <source>
        <dbReference type="ARBA" id="ARBA00022692"/>
    </source>
</evidence>
<evidence type="ECO:0000313" key="8">
    <source>
        <dbReference type="Proteomes" id="UP001374579"/>
    </source>
</evidence>
<dbReference type="InterPro" id="IPR000276">
    <property type="entry name" value="GPCR_Rhodpsn"/>
</dbReference>
<dbReference type="SUPFAM" id="SSF81321">
    <property type="entry name" value="Family A G protein-coupled receptor-like"/>
    <property type="match status" value="1"/>
</dbReference>
<feature type="transmembrane region" description="Helical" evidence="5">
    <location>
        <begin position="139"/>
        <end position="163"/>
    </location>
</feature>
<feature type="domain" description="G-protein coupled receptors family 1 profile" evidence="6">
    <location>
        <begin position="80"/>
        <end position="354"/>
    </location>
</feature>
<keyword evidence="8" id="KW-1185">Reference proteome</keyword>
<evidence type="ECO:0000256" key="1">
    <source>
        <dbReference type="ARBA" id="ARBA00004370"/>
    </source>
</evidence>
<dbReference type="Pfam" id="PF00001">
    <property type="entry name" value="7tm_1"/>
    <property type="match status" value="1"/>
</dbReference>
<dbReference type="InterPro" id="IPR017452">
    <property type="entry name" value="GPCR_Rhodpsn_7TM"/>
</dbReference>
<evidence type="ECO:0000256" key="5">
    <source>
        <dbReference type="SAM" id="Phobius"/>
    </source>
</evidence>
<evidence type="ECO:0000256" key="3">
    <source>
        <dbReference type="ARBA" id="ARBA00022989"/>
    </source>
</evidence>
<name>A0AAN9GNG9_9CAEN</name>
<feature type="transmembrane region" description="Helical" evidence="5">
    <location>
        <begin position="331"/>
        <end position="355"/>
    </location>
</feature>
<dbReference type="GO" id="GO:0016020">
    <property type="term" value="C:membrane"/>
    <property type="evidence" value="ECO:0007669"/>
    <property type="project" value="UniProtKB-SubCell"/>
</dbReference>
<dbReference type="Proteomes" id="UP001374579">
    <property type="component" value="Unassembled WGS sequence"/>
</dbReference>
<protein>
    <recommendedName>
        <fullName evidence="6">G-protein coupled receptors family 1 profile domain-containing protein</fullName>
    </recommendedName>
</protein>
<feature type="transmembrane region" description="Helical" evidence="5">
    <location>
        <begin position="293"/>
        <end position="319"/>
    </location>
</feature>
<feature type="transmembrane region" description="Helical" evidence="5">
    <location>
        <begin position="69"/>
        <end position="88"/>
    </location>
</feature>
<dbReference type="PANTHER" id="PTHR46641:SF18">
    <property type="entry name" value="G-PROTEIN COUPLED RECEPTORS FAMILY 1 PROFILE DOMAIN-CONTAINING PROTEIN"/>
    <property type="match status" value="1"/>
</dbReference>
<evidence type="ECO:0000256" key="4">
    <source>
        <dbReference type="ARBA" id="ARBA00023136"/>
    </source>
</evidence>
<keyword evidence="2 5" id="KW-0812">Transmembrane</keyword>
<dbReference type="PROSITE" id="PS50262">
    <property type="entry name" value="G_PROTEIN_RECEP_F1_2"/>
    <property type="match status" value="1"/>
</dbReference>
<dbReference type="InterPro" id="IPR052954">
    <property type="entry name" value="GPCR-Ligand_Int"/>
</dbReference>
<reference evidence="7 8" key="1">
    <citation type="submission" date="2024-02" db="EMBL/GenBank/DDBJ databases">
        <title>Chromosome-scale genome assembly of the rough periwinkle Littorina saxatilis.</title>
        <authorList>
            <person name="De Jode A."/>
            <person name="Faria R."/>
            <person name="Formenti G."/>
            <person name="Sims Y."/>
            <person name="Smith T.P."/>
            <person name="Tracey A."/>
            <person name="Wood J.M.D."/>
            <person name="Zagrodzka Z.B."/>
            <person name="Johannesson K."/>
            <person name="Butlin R.K."/>
            <person name="Leder E.H."/>
        </authorList>
    </citation>
    <scope>NUCLEOTIDE SEQUENCE [LARGE SCALE GENOMIC DNA]</scope>
    <source>
        <strain evidence="7">Snail1</strain>
        <tissue evidence="7">Muscle</tissue>
    </source>
</reference>
<comment type="subcellular location">
    <subcellularLocation>
        <location evidence="1">Membrane</location>
    </subcellularLocation>
</comment>
<keyword evidence="3 5" id="KW-1133">Transmembrane helix</keyword>
<dbReference type="GO" id="GO:0004930">
    <property type="term" value="F:G protein-coupled receptor activity"/>
    <property type="evidence" value="ECO:0007669"/>
    <property type="project" value="InterPro"/>
</dbReference>